<feature type="compositionally biased region" description="Basic and acidic residues" evidence="1">
    <location>
        <begin position="11"/>
        <end position="22"/>
    </location>
</feature>
<evidence type="ECO:0000259" key="2">
    <source>
        <dbReference type="PROSITE" id="PS50053"/>
    </source>
</evidence>
<dbReference type="AlphaFoldDB" id="A0A1Q9E9A1"/>
<dbReference type="SUPFAM" id="SSF54236">
    <property type="entry name" value="Ubiquitin-like"/>
    <property type="match status" value="1"/>
</dbReference>
<dbReference type="PROSITE" id="PS50053">
    <property type="entry name" value="UBIQUITIN_2"/>
    <property type="match status" value="1"/>
</dbReference>
<dbReference type="InterPro" id="IPR000626">
    <property type="entry name" value="Ubiquitin-like_dom"/>
</dbReference>
<feature type="region of interest" description="Disordered" evidence="1">
    <location>
        <begin position="1"/>
        <end position="22"/>
    </location>
</feature>
<feature type="region of interest" description="Disordered" evidence="1">
    <location>
        <begin position="54"/>
        <end position="81"/>
    </location>
</feature>
<dbReference type="Proteomes" id="UP000186817">
    <property type="component" value="Unassembled WGS sequence"/>
</dbReference>
<name>A0A1Q9E9A1_SYMMI</name>
<dbReference type="Gene3D" id="2.130.10.30">
    <property type="entry name" value="Regulator of chromosome condensation 1/beta-lactamase-inhibitor protein II"/>
    <property type="match status" value="2"/>
</dbReference>
<reference evidence="3 4" key="1">
    <citation type="submission" date="2016-02" db="EMBL/GenBank/DDBJ databases">
        <title>Genome analysis of coral dinoflagellate symbionts highlights evolutionary adaptations to a symbiotic lifestyle.</title>
        <authorList>
            <person name="Aranda M."/>
            <person name="Li Y."/>
            <person name="Liew Y.J."/>
            <person name="Baumgarten S."/>
            <person name="Simakov O."/>
            <person name="Wilson M."/>
            <person name="Piel J."/>
            <person name="Ashoor H."/>
            <person name="Bougouffa S."/>
            <person name="Bajic V.B."/>
            <person name="Ryu T."/>
            <person name="Ravasi T."/>
            <person name="Bayer T."/>
            <person name="Micklem G."/>
            <person name="Kim H."/>
            <person name="Bhak J."/>
            <person name="Lajeunesse T.C."/>
            <person name="Voolstra C.R."/>
        </authorList>
    </citation>
    <scope>NUCLEOTIDE SEQUENCE [LARGE SCALE GENOMIC DNA]</scope>
    <source>
        <strain evidence="3 4">CCMP2467</strain>
    </source>
</reference>
<dbReference type="OrthoDB" id="164025at2759"/>
<dbReference type="SUPFAM" id="SSF50985">
    <property type="entry name" value="RCC1/BLIP-II"/>
    <property type="match status" value="2"/>
</dbReference>
<dbReference type="InterPro" id="IPR051553">
    <property type="entry name" value="Ran_GTPase-activating"/>
</dbReference>
<dbReference type="PANTHER" id="PTHR45982">
    <property type="entry name" value="REGULATOR OF CHROMOSOME CONDENSATION"/>
    <property type="match status" value="1"/>
</dbReference>
<dbReference type="InterPro" id="IPR009091">
    <property type="entry name" value="RCC1/BLIP-II"/>
</dbReference>
<feature type="domain" description="Ubiquitin-like" evidence="2">
    <location>
        <begin position="118"/>
        <end position="187"/>
    </location>
</feature>
<protein>
    <recommendedName>
        <fullName evidence="2">Ubiquitin-like domain-containing protein</fullName>
    </recommendedName>
</protein>
<proteinExistence type="predicted"/>
<dbReference type="EMBL" id="LSRX01000221">
    <property type="protein sequence ID" value="OLQ03996.1"/>
    <property type="molecule type" value="Genomic_DNA"/>
</dbReference>
<gene>
    <name evidence="3" type="ORF">AK812_SmicGene13012</name>
</gene>
<sequence>MSTLKPALPRGESELGRNREVKGTNSYYYAHNEGWEVPENAKVRAGPGLVTGGAPVKLGADGQPKEAGYPSSENDGEGASAEVVAELRRRVEELEGQLMQARPMAQPITQFSFSDEGVKCKVALLSGNQVHVQLEPSCTVEVLMEQSQQQFGAIVNRLIGEDGRALHRAATLAEAGLHDTETVYALLGQEAVAASGYAFVKIFASGSVVTWGSDAWGGDSGGVQPLMEVAHVQATERAFAAILRNGTVVTWGSRAFGGGCTVQAKLRDVQQLQASERAFAAILAGGSVLCWGSSQNGGDCTAVQDQLVDVSCIQASRGAFAAIHSTGSVTTWGHPDYGGDSAAVRQQLAQVRQIQASGRAFAAIRYDGSVVTWGCADHGGDSTSVQTLLKNVEHIQASETAFAAILVDGSVVTWGYHKISRDLVQEQFRAVQQQLLGVRQIQACQNSFAAIRHDGRVVGWGPVGVLSGDLQAQLRDVRHVQASSQAFAAICGDGSVVTWGSPGAGGDSSAVQHLLCDVQQIQASERAFAALLRDGRMVTWGDAGYGGDCSALKDRLLHVQQIQASKRAFAAILADGSVVTCGFPEEAGAESRPRKVYVDVEKDVLERQTSEEGVSTTHEAAVVVSFFERSCSIRVAVPGSDGLAVERRALTLVGESDLVVEKCTYKVDRAKGRITISFYKKDEKKRWQSVKPQKT</sequence>
<keyword evidence="4" id="KW-1185">Reference proteome</keyword>
<evidence type="ECO:0000313" key="3">
    <source>
        <dbReference type="EMBL" id="OLQ03996.1"/>
    </source>
</evidence>
<organism evidence="3 4">
    <name type="scientific">Symbiodinium microadriaticum</name>
    <name type="common">Dinoflagellate</name>
    <name type="synonym">Zooxanthella microadriatica</name>
    <dbReference type="NCBI Taxonomy" id="2951"/>
    <lineage>
        <taxon>Eukaryota</taxon>
        <taxon>Sar</taxon>
        <taxon>Alveolata</taxon>
        <taxon>Dinophyceae</taxon>
        <taxon>Suessiales</taxon>
        <taxon>Symbiodiniaceae</taxon>
        <taxon>Symbiodinium</taxon>
    </lineage>
</organism>
<dbReference type="InterPro" id="IPR029071">
    <property type="entry name" value="Ubiquitin-like_domsf"/>
</dbReference>
<accession>A0A1Q9E9A1</accession>
<evidence type="ECO:0000256" key="1">
    <source>
        <dbReference type="SAM" id="MobiDB-lite"/>
    </source>
</evidence>
<dbReference type="PANTHER" id="PTHR45982:SF1">
    <property type="entry name" value="REGULATOR OF CHROMOSOME CONDENSATION"/>
    <property type="match status" value="1"/>
</dbReference>
<evidence type="ECO:0000313" key="4">
    <source>
        <dbReference type="Proteomes" id="UP000186817"/>
    </source>
</evidence>
<comment type="caution">
    <text evidence="3">The sequence shown here is derived from an EMBL/GenBank/DDBJ whole genome shotgun (WGS) entry which is preliminary data.</text>
</comment>